<reference evidence="1" key="1">
    <citation type="submission" date="2014-12" db="EMBL/GenBank/DDBJ databases">
        <title>Insight into the proteome of Arion vulgaris.</title>
        <authorList>
            <person name="Aradska J."/>
            <person name="Bulat T."/>
            <person name="Smidak R."/>
            <person name="Sarate P."/>
            <person name="Gangsoo J."/>
            <person name="Sialana F."/>
            <person name="Bilban M."/>
            <person name="Lubec G."/>
        </authorList>
    </citation>
    <scope>NUCLEOTIDE SEQUENCE</scope>
    <source>
        <tissue evidence="1">Skin</tissue>
    </source>
</reference>
<sequence>LFEYSVYRHLIHETTSTTTSTTTRSTSISLPFPSPHHSFHQIHYHTPGPSFAKDEHLRYDARRPDDMPIVNDQV</sequence>
<feature type="non-terminal residue" evidence="1">
    <location>
        <position position="1"/>
    </location>
</feature>
<dbReference type="EMBL" id="HACG01018742">
    <property type="protein sequence ID" value="CEK65607.1"/>
    <property type="molecule type" value="Transcribed_RNA"/>
</dbReference>
<proteinExistence type="predicted"/>
<protein>
    <submittedName>
        <fullName evidence="1">Uncharacterized protein</fullName>
    </submittedName>
</protein>
<dbReference type="AlphaFoldDB" id="A0A0B6ZB05"/>
<gene>
    <name evidence="1" type="primary">ORF55577</name>
</gene>
<organism evidence="1">
    <name type="scientific">Arion vulgaris</name>
    <dbReference type="NCBI Taxonomy" id="1028688"/>
    <lineage>
        <taxon>Eukaryota</taxon>
        <taxon>Metazoa</taxon>
        <taxon>Spiralia</taxon>
        <taxon>Lophotrochozoa</taxon>
        <taxon>Mollusca</taxon>
        <taxon>Gastropoda</taxon>
        <taxon>Heterobranchia</taxon>
        <taxon>Euthyneura</taxon>
        <taxon>Panpulmonata</taxon>
        <taxon>Eupulmonata</taxon>
        <taxon>Stylommatophora</taxon>
        <taxon>Helicina</taxon>
        <taxon>Arionoidea</taxon>
        <taxon>Arionidae</taxon>
        <taxon>Arion</taxon>
    </lineage>
</organism>
<name>A0A0B6ZB05_9EUPU</name>
<accession>A0A0B6ZB05</accession>
<evidence type="ECO:0000313" key="1">
    <source>
        <dbReference type="EMBL" id="CEK65607.1"/>
    </source>
</evidence>
<feature type="non-terminal residue" evidence="1">
    <location>
        <position position="74"/>
    </location>
</feature>